<accession>A0A6B0UCZ3</accession>
<dbReference type="AlphaFoldDB" id="A0A6B0UCZ3"/>
<reference evidence="1" key="1">
    <citation type="submission" date="2019-12" db="EMBL/GenBank/DDBJ databases">
        <title>An insight into the sialome of adult female Ixodes ricinus ticks feeding for 6 days.</title>
        <authorList>
            <person name="Perner J."/>
            <person name="Ribeiro J.M.C."/>
        </authorList>
    </citation>
    <scope>NUCLEOTIDE SEQUENCE</scope>
    <source>
        <strain evidence="1">Semi-engorged</strain>
        <tissue evidence="1">Salivary glands</tissue>
    </source>
</reference>
<proteinExistence type="predicted"/>
<evidence type="ECO:0000313" key="1">
    <source>
        <dbReference type="EMBL" id="MXU86545.1"/>
    </source>
</evidence>
<dbReference type="EMBL" id="GIFC01004462">
    <property type="protein sequence ID" value="MXU86545.1"/>
    <property type="molecule type" value="Transcribed_RNA"/>
</dbReference>
<name>A0A6B0UCZ3_IXORI</name>
<protein>
    <submittedName>
        <fullName evidence="1">Uncharacterized protein</fullName>
    </submittedName>
</protein>
<sequence>MRRVPCFRTLFFVKFGGCFSEFIFPWKFGVYRSLFLLYSKLSEIRSLLLLCPSISKCNIEMNVRTKTYLKFIKTRWYRKIFLQVHLALAPL</sequence>
<organism evidence="1">
    <name type="scientific">Ixodes ricinus</name>
    <name type="common">Common tick</name>
    <name type="synonym">Acarus ricinus</name>
    <dbReference type="NCBI Taxonomy" id="34613"/>
    <lineage>
        <taxon>Eukaryota</taxon>
        <taxon>Metazoa</taxon>
        <taxon>Ecdysozoa</taxon>
        <taxon>Arthropoda</taxon>
        <taxon>Chelicerata</taxon>
        <taxon>Arachnida</taxon>
        <taxon>Acari</taxon>
        <taxon>Parasitiformes</taxon>
        <taxon>Ixodida</taxon>
        <taxon>Ixodoidea</taxon>
        <taxon>Ixodidae</taxon>
        <taxon>Ixodinae</taxon>
        <taxon>Ixodes</taxon>
    </lineage>
</organism>